<name>A0A8T0YRL5_9STRA</name>
<dbReference type="EMBL" id="RCML01000500">
    <property type="protein sequence ID" value="KAG2975232.1"/>
    <property type="molecule type" value="Genomic_DNA"/>
</dbReference>
<dbReference type="Proteomes" id="UP000735874">
    <property type="component" value="Unassembled WGS sequence"/>
</dbReference>
<evidence type="ECO:0000313" key="1">
    <source>
        <dbReference type="EMBL" id="KAG2853179.1"/>
    </source>
</evidence>
<evidence type="ECO:0000313" key="2">
    <source>
        <dbReference type="EMBL" id="KAG2975232.1"/>
    </source>
</evidence>
<evidence type="ECO:0000313" key="3">
    <source>
        <dbReference type="Proteomes" id="UP000735874"/>
    </source>
</evidence>
<reference evidence="1" key="1">
    <citation type="submission" date="2018-10" db="EMBL/GenBank/DDBJ databases">
        <title>Effector identification in a new, highly contiguous assembly of the strawberry crown rot pathogen Phytophthora cactorum.</title>
        <authorList>
            <person name="Armitage A.D."/>
            <person name="Nellist C.F."/>
            <person name="Bates H."/>
            <person name="Vickerstaff R.J."/>
            <person name="Harrison R.J."/>
        </authorList>
    </citation>
    <scope>NUCLEOTIDE SEQUENCE</scope>
    <source>
        <strain evidence="1">15-7</strain>
        <strain evidence="2">P415</strain>
    </source>
</reference>
<organism evidence="1 3">
    <name type="scientific">Phytophthora cactorum</name>
    <dbReference type="NCBI Taxonomy" id="29920"/>
    <lineage>
        <taxon>Eukaryota</taxon>
        <taxon>Sar</taxon>
        <taxon>Stramenopiles</taxon>
        <taxon>Oomycota</taxon>
        <taxon>Peronosporomycetes</taxon>
        <taxon>Peronosporales</taxon>
        <taxon>Peronosporaceae</taxon>
        <taxon>Phytophthora</taxon>
    </lineage>
</organism>
<comment type="caution">
    <text evidence="1">The sequence shown here is derived from an EMBL/GenBank/DDBJ whole genome shotgun (WGS) entry which is preliminary data.</text>
</comment>
<sequence length="199" mass="21975">MSMLFLTQDNYGGTYKLTSSVRLNGVDCGRVLRHSHSTVADERFRTGLDVGQVLLRGDGMLRRQLVEELLEVGSEAVRSLEATHTHGRDRTRSSDSRQPDHDLVFSVFVRSGDREQIVGHIGDHLALGLEVVLDSRRDRFDLGQRHLAELERSVGEQFDLKLGALPAVTRVPGNVGIIDAVETRALGSFGSSCAPHRCM</sequence>
<dbReference type="Proteomes" id="UP000697107">
    <property type="component" value="Unassembled WGS sequence"/>
</dbReference>
<gene>
    <name evidence="1" type="ORF">PC113_g14393</name>
    <name evidence="2" type="ORF">PC118_g14044</name>
</gene>
<accession>A0A8T0YRL5</accession>
<dbReference type="AlphaFoldDB" id="A0A8T0YRL5"/>
<dbReference type="EMBL" id="RCMG01000495">
    <property type="protein sequence ID" value="KAG2853179.1"/>
    <property type="molecule type" value="Genomic_DNA"/>
</dbReference>
<protein>
    <submittedName>
        <fullName evidence="1">Uncharacterized protein</fullName>
    </submittedName>
</protein>
<proteinExistence type="predicted"/>